<keyword evidence="1" id="KW-0472">Membrane</keyword>
<feature type="transmembrane region" description="Helical" evidence="1">
    <location>
        <begin position="40"/>
        <end position="60"/>
    </location>
</feature>
<sequence length="72" mass="8079">MMKMHGLGDGPYWMITYGYFLVLSVIYMLCFVIFGSVLVTAYIGVFGNGLLSGFLFQFFIEDSSFPTSNLLP</sequence>
<feature type="transmembrane region" description="Helical" evidence="1">
    <location>
        <begin position="12"/>
        <end position="34"/>
    </location>
</feature>
<dbReference type="EMBL" id="DF974344">
    <property type="protein sequence ID" value="GAU47771.1"/>
    <property type="molecule type" value="Genomic_DNA"/>
</dbReference>
<keyword evidence="1" id="KW-0812">Transmembrane</keyword>
<dbReference type="OrthoDB" id="8061355at2759"/>
<name>A0A2Z6NUA3_TRISU</name>
<reference evidence="3" key="1">
    <citation type="journal article" date="2017" name="Front. Plant Sci.">
        <title>Climate Clever Clovers: New Paradigm to Reduce the Environmental Footprint of Ruminants by Breeding Low Methanogenic Forages Utilizing Haplotype Variation.</title>
        <authorList>
            <person name="Kaur P."/>
            <person name="Appels R."/>
            <person name="Bayer P.E."/>
            <person name="Keeble-Gagnere G."/>
            <person name="Wang J."/>
            <person name="Hirakawa H."/>
            <person name="Shirasawa K."/>
            <person name="Vercoe P."/>
            <person name="Stefanova K."/>
            <person name="Durmic Z."/>
            <person name="Nichols P."/>
            <person name="Revell C."/>
            <person name="Isobe S.N."/>
            <person name="Edwards D."/>
            <person name="Erskine W."/>
        </authorList>
    </citation>
    <scope>NUCLEOTIDE SEQUENCE [LARGE SCALE GENOMIC DNA]</scope>
    <source>
        <strain evidence="3">cv. Daliak</strain>
    </source>
</reference>
<accession>A0A2Z6NUA3</accession>
<organism evidence="2 3">
    <name type="scientific">Trifolium subterraneum</name>
    <name type="common">Subterranean clover</name>
    <dbReference type="NCBI Taxonomy" id="3900"/>
    <lineage>
        <taxon>Eukaryota</taxon>
        <taxon>Viridiplantae</taxon>
        <taxon>Streptophyta</taxon>
        <taxon>Embryophyta</taxon>
        <taxon>Tracheophyta</taxon>
        <taxon>Spermatophyta</taxon>
        <taxon>Magnoliopsida</taxon>
        <taxon>eudicotyledons</taxon>
        <taxon>Gunneridae</taxon>
        <taxon>Pentapetalae</taxon>
        <taxon>rosids</taxon>
        <taxon>fabids</taxon>
        <taxon>Fabales</taxon>
        <taxon>Fabaceae</taxon>
        <taxon>Papilionoideae</taxon>
        <taxon>50 kb inversion clade</taxon>
        <taxon>NPAAA clade</taxon>
        <taxon>Hologalegina</taxon>
        <taxon>IRL clade</taxon>
        <taxon>Trifolieae</taxon>
        <taxon>Trifolium</taxon>
    </lineage>
</organism>
<protein>
    <submittedName>
        <fullName evidence="2">Uncharacterized protein</fullName>
    </submittedName>
</protein>
<evidence type="ECO:0000256" key="1">
    <source>
        <dbReference type="SAM" id="Phobius"/>
    </source>
</evidence>
<keyword evidence="3" id="KW-1185">Reference proteome</keyword>
<proteinExistence type="predicted"/>
<dbReference type="AlphaFoldDB" id="A0A2Z6NUA3"/>
<gene>
    <name evidence="2" type="ORF">TSUD_193080</name>
</gene>
<evidence type="ECO:0000313" key="3">
    <source>
        <dbReference type="Proteomes" id="UP000242715"/>
    </source>
</evidence>
<evidence type="ECO:0000313" key="2">
    <source>
        <dbReference type="EMBL" id="GAU47771.1"/>
    </source>
</evidence>
<keyword evidence="1" id="KW-1133">Transmembrane helix</keyword>
<dbReference type="Proteomes" id="UP000242715">
    <property type="component" value="Unassembled WGS sequence"/>
</dbReference>